<comment type="caution">
    <text evidence="2">The sequence shown here is derived from an EMBL/GenBank/DDBJ whole genome shotgun (WGS) entry which is preliminary data.</text>
</comment>
<feature type="compositionally biased region" description="Basic and acidic residues" evidence="1">
    <location>
        <begin position="14"/>
        <end position="34"/>
    </location>
</feature>
<dbReference type="EMBL" id="PGOL01000657">
    <property type="protein sequence ID" value="PKI66817.1"/>
    <property type="molecule type" value="Genomic_DNA"/>
</dbReference>
<protein>
    <submittedName>
        <fullName evidence="2">Uncharacterized protein</fullName>
    </submittedName>
</protein>
<evidence type="ECO:0000313" key="3">
    <source>
        <dbReference type="Proteomes" id="UP000233551"/>
    </source>
</evidence>
<dbReference type="Proteomes" id="UP000233551">
    <property type="component" value="Unassembled WGS sequence"/>
</dbReference>
<accession>A0A2I0KE71</accession>
<dbReference type="AlphaFoldDB" id="A0A2I0KE71"/>
<feature type="region of interest" description="Disordered" evidence="1">
    <location>
        <begin position="66"/>
        <end position="86"/>
    </location>
</feature>
<reference evidence="2 3" key="1">
    <citation type="submission" date="2017-11" db="EMBL/GenBank/DDBJ databases">
        <title>De-novo sequencing of pomegranate (Punica granatum L.) genome.</title>
        <authorList>
            <person name="Akparov Z."/>
            <person name="Amiraslanov A."/>
            <person name="Hajiyeva S."/>
            <person name="Abbasov M."/>
            <person name="Kaur K."/>
            <person name="Hamwieh A."/>
            <person name="Solovyev V."/>
            <person name="Salamov A."/>
            <person name="Braich B."/>
            <person name="Kosarev P."/>
            <person name="Mahmoud A."/>
            <person name="Hajiyev E."/>
            <person name="Babayeva S."/>
            <person name="Izzatullayeva V."/>
            <person name="Mammadov A."/>
            <person name="Mammadov A."/>
            <person name="Sharifova S."/>
            <person name="Ojaghi J."/>
            <person name="Eynullazada K."/>
            <person name="Bayramov B."/>
            <person name="Abdulazimova A."/>
            <person name="Shahmuradov I."/>
        </authorList>
    </citation>
    <scope>NUCLEOTIDE SEQUENCE [LARGE SCALE GENOMIC DNA]</scope>
    <source>
        <strain evidence="3">cv. AG2017</strain>
        <tissue evidence="2">Leaf</tissue>
    </source>
</reference>
<evidence type="ECO:0000313" key="2">
    <source>
        <dbReference type="EMBL" id="PKI66817.1"/>
    </source>
</evidence>
<proteinExistence type="predicted"/>
<sequence length="86" mass="9566">MVTGSQVALAQEEEERRLREEEARRLREEDKKEIASSTAPYIVIQPVQQTQPSVQAQPSVVAQPRLAPHQLSPQGPMFSCPKGMPS</sequence>
<gene>
    <name evidence="2" type="ORF">CRG98_012823</name>
</gene>
<keyword evidence="3" id="KW-1185">Reference proteome</keyword>
<evidence type="ECO:0000256" key="1">
    <source>
        <dbReference type="SAM" id="MobiDB-lite"/>
    </source>
</evidence>
<feature type="region of interest" description="Disordered" evidence="1">
    <location>
        <begin position="1"/>
        <end position="37"/>
    </location>
</feature>
<organism evidence="2 3">
    <name type="scientific">Punica granatum</name>
    <name type="common">Pomegranate</name>
    <dbReference type="NCBI Taxonomy" id="22663"/>
    <lineage>
        <taxon>Eukaryota</taxon>
        <taxon>Viridiplantae</taxon>
        <taxon>Streptophyta</taxon>
        <taxon>Embryophyta</taxon>
        <taxon>Tracheophyta</taxon>
        <taxon>Spermatophyta</taxon>
        <taxon>Magnoliopsida</taxon>
        <taxon>eudicotyledons</taxon>
        <taxon>Gunneridae</taxon>
        <taxon>Pentapetalae</taxon>
        <taxon>rosids</taxon>
        <taxon>malvids</taxon>
        <taxon>Myrtales</taxon>
        <taxon>Lythraceae</taxon>
        <taxon>Punica</taxon>
    </lineage>
</organism>
<name>A0A2I0KE71_PUNGR</name>